<comment type="caution">
    <text evidence="12">The sequence shown here is derived from an EMBL/GenBank/DDBJ whole genome shotgun (WGS) entry which is preliminary data.</text>
</comment>
<evidence type="ECO:0000256" key="1">
    <source>
        <dbReference type="ARBA" id="ARBA00004305"/>
    </source>
</evidence>
<evidence type="ECO:0000259" key="11">
    <source>
        <dbReference type="Pfam" id="PF05347"/>
    </source>
</evidence>
<dbReference type="PANTHER" id="PTHR46749:SF1">
    <property type="entry name" value="COMPLEX III ASSEMBLY FACTOR LYRM7"/>
    <property type="match status" value="1"/>
</dbReference>
<dbReference type="OrthoDB" id="529194at2759"/>
<comment type="subunit">
    <text evidence="6">Interacts with UQCRFS1.</text>
</comment>
<protein>
    <recommendedName>
        <fullName evidence="7">Complex III assembly factor LYRM7</fullName>
    </recommendedName>
    <alternativeName>
        <fullName evidence="8">LYR motif-containing protein 7</fullName>
    </alternativeName>
</protein>
<dbReference type="CDD" id="cd20267">
    <property type="entry name" value="Complex1_LYR_LYRM7"/>
    <property type="match status" value="1"/>
</dbReference>
<accession>A0A811VAB2</accession>
<dbReference type="EMBL" id="CAJHJT010000056">
    <property type="protein sequence ID" value="CAD7013178.1"/>
    <property type="molecule type" value="Genomic_DNA"/>
</dbReference>
<organism evidence="12 13">
    <name type="scientific">Ceratitis capitata</name>
    <name type="common">Mediterranean fruit fly</name>
    <name type="synonym">Tephritis capitata</name>
    <dbReference type="NCBI Taxonomy" id="7213"/>
    <lineage>
        <taxon>Eukaryota</taxon>
        <taxon>Metazoa</taxon>
        <taxon>Ecdysozoa</taxon>
        <taxon>Arthropoda</taxon>
        <taxon>Hexapoda</taxon>
        <taxon>Insecta</taxon>
        <taxon>Pterygota</taxon>
        <taxon>Neoptera</taxon>
        <taxon>Endopterygota</taxon>
        <taxon>Diptera</taxon>
        <taxon>Brachycera</taxon>
        <taxon>Muscomorpha</taxon>
        <taxon>Tephritoidea</taxon>
        <taxon>Tephritidae</taxon>
        <taxon>Ceratitis</taxon>
        <taxon>Ceratitis</taxon>
    </lineage>
</organism>
<feature type="domain" description="Complex 1 LYR protein" evidence="11">
    <location>
        <begin position="6"/>
        <end position="62"/>
    </location>
</feature>
<evidence type="ECO:0000256" key="8">
    <source>
        <dbReference type="ARBA" id="ARBA00031830"/>
    </source>
</evidence>
<reference evidence="12" key="1">
    <citation type="submission" date="2020-11" db="EMBL/GenBank/DDBJ databases">
        <authorList>
            <person name="Whitehead M."/>
        </authorList>
    </citation>
    <scope>NUCLEOTIDE SEQUENCE</scope>
    <source>
        <strain evidence="12">EGII</strain>
    </source>
</reference>
<evidence type="ECO:0000256" key="6">
    <source>
        <dbReference type="ARBA" id="ARBA00025809"/>
    </source>
</evidence>
<dbReference type="InterPro" id="IPR045298">
    <property type="entry name" value="Complex1_LYR_LYRM7"/>
</dbReference>
<dbReference type="GO" id="GO:0005759">
    <property type="term" value="C:mitochondrial matrix"/>
    <property type="evidence" value="ECO:0007669"/>
    <property type="project" value="UniProtKB-SubCell"/>
</dbReference>
<evidence type="ECO:0000256" key="5">
    <source>
        <dbReference type="ARBA" id="ARBA00025430"/>
    </source>
</evidence>
<keyword evidence="9" id="KW-0175">Coiled coil</keyword>
<evidence type="ECO:0000256" key="10">
    <source>
        <dbReference type="SAM" id="MobiDB-lite"/>
    </source>
</evidence>
<dbReference type="GO" id="GO:0044183">
    <property type="term" value="F:protein folding chaperone"/>
    <property type="evidence" value="ECO:0007669"/>
    <property type="project" value="TreeGrafter"/>
</dbReference>
<gene>
    <name evidence="12" type="ORF">CCAP1982_LOCUS21249</name>
</gene>
<dbReference type="InterPro" id="IPR050435">
    <property type="entry name" value="MZM1/LYRM7"/>
</dbReference>
<comment type="function">
    <text evidence="5">Assembly factor required for Rieske Fe-S protein UQCRFS1 incorporation into the cytochrome b-c1 (CIII) complex. Functions as a chaperone, binding to this subunit within the mitochondrial matrix and stabilizing it prior to its translocation and insertion into the late CIII dimeric intermediate within the mitochondrial inner membrane.</text>
</comment>
<dbReference type="PANTHER" id="PTHR46749">
    <property type="entry name" value="COMPLEX III ASSEMBLY FACTOR LYRM7"/>
    <property type="match status" value="1"/>
</dbReference>
<dbReference type="InterPro" id="IPR008011">
    <property type="entry name" value="Complex1_LYR_dom"/>
</dbReference>
<dbReference type="Proteomes" id="UP000606786">
    <property type="component" value="Unassembled WGS sequence"/>
</dbReference>
<feature type="region of interest" description="Disordered" evidence="10">
    <location>
        <begin position="108"/>
        <end position="139"/>
    </location>
</feature>
<evidence type="ECO:0000313" key="13">
    <source>
        <dbReference type="Proteomes" id="UP000606786"/>
    </source>
</evidence>
<dbReference type="Pfam" id="PF05347">
    <property type="entry name" value="Complex1_LYR"/>
    <property type="match status" value="1"/>
</dbReference>
<dbReference type="KEGG" id="ccat:101455150"/>
<proteinExistence type="inferred from homology"/>
<evidence type="ECO:0000256" key="2">
    <source>
        <dbReference type="ARBA" id="ARBA00009508"/>
    </source>
</evidence>
<dbReference type="GO" id="GO:0034551">
    <property type="term" value="P:mitochondrial respiratory chain complex III assembly"/>
    <property type="evidence" value="ECO:0007669"/>
    <property type="project" value="InterPro"/>
</dbReference>
<dbReference type="AlphaFoldDB" id="A0A811VAB2"/>
<keyword evidence="4" id="KW-0143">Chaperone</keyword>
<feature type="coiled-coil region" evidence="9">
    <location>
        <begin position="30"/>
        <end position="66"/>
    </location>
</feature>
<comment type="subcellular location">
    <subcellularLocation>
        <location evidence="1">Mitochondrion matrix</location>
    </subcellularLocation>
</comment>
<comment type="similarity">
    <text evidence="2">Belongs to the complex I LYR family.</text>
</comment>
<evidence type="ECO:0000256" key="7">
    <source>
        <dbReference type="ARBA" id="ARBA00026165"/>
    </source>
</evidence>
<keyword evidence="13" id="KW-1185">Reference proteome</keyword>
<name>A0A811VAB2_CERCA</name>
<sequence length="139" mass="16129">MAQLRREALRMFKKLHRTRQFVFQGDERTLEAGRREINEHFRKNRNEKNEDEIKKMIALAKDVDKELRTSVIQAVQEKEGVYQLRITEETTRLDNVVFNPDAIIEGLKPSGRKERTSGGCCGGQMASKEKINPNKVRSN</sequence>
<evidence type="ECO:0000256" key="9">
    <source>
        <dbReference type="SAM" id="Coils"/>
    </source>
</evidence>
<evidence type="ECO:0000256" key="3">
    <source>
        <dbReference type="ARBA" id="ARBA00023128"/>
    </source>
</evidence>
<evidence type="ECO:0000256" key="4">
    <source>
        <dbReference type="ARBA" id="ARBA00023186"/>
    </source>
</evidence>
<evidence type="ECO:0000313" key="12">
    <source>
        <dbReference type="EMBL" id="CAD7013178.1"/>
    </source>
</evidence>
<keyword evidence="3" id="KW-0496">Mitochondrion</keyword>